<comment type="caution">
    <text evidence="1">The sequence shown here is derived from an EMBL/GenBank/DDBJ whole genome shotgun (WGS) entry which is preliminary data.</text>
</comment>
<proteinExistence type="predicted"/>
<dbReference type="Proteomes" id="UP001529510">
    <property type="component" value="Unassembled WGS sequence"/>
</dbReference>
<evidence type="ECO:0000313" key="2">
    <source>
        <dbReference type="Proteomes" id="UP001529510"/>
    </source>
</evidence>
<feature type="non-terminal residue" evidence="1">
    <location>
        <position position="71"/>
    </location>
</feature>
<feature type="non-terminal residue" evidence="1">
    <location>
        <position position="1"/>
    </location>
</feature>
<dbReference type="Gene3D" id="2.60.120.200">
    <property type="match status" value="1"/>
</dbReference>
<accession>A0ABD0NPD5</accession>
<dbReference type="InterPro" id="IPR013320">
    <property type="entry name" value="ConA-like_dom_sf"/>
</dbReference>
<dbReference type="EMBL" id="JAMKFB020000020">
    <property type="protein sequence ID" value="KAL0163674.1"/>
    <property type="molecule type" value="Genomic_DNA"/>
</dbReference>
<protein>
    <submittedName>
        <fullName evidence="1">Uncharacterized protein</fullName>
    </submittedName>
</protein>
<dbReference type="AlphaFoldDB" id="A0ABD0NPD5"/>
<reference evidence="1 2" key="1">
    <citation type="submission" date="2024-05" db="EMBL/GenBank/DDBJ databases">
        <title>Genome sequencing and assembly of Indian major carp, Cirrhinus mrigala (Hamilton, 1822).</title>
        <authorList>
            <person name="Mohindra V."/>
            <person name="Chowdhury L.M."/>
            <person name="Lal K."/>
            <person name="Jena J.K."/>
        </authorList>
    </citation>
    <scope>NUCLEOTIDE SEQUENCE [LARGE SCALE GENOMIC DNA]</scope>
    <source>
        <strain evidence="1">CM1030</strain>
        <tissue evidence="1">Blood</tissue>
    </source>
</reference>
<dbReference type="SUPFAM" id="SSF49899">
    <property type="entry name" value="Concanavalin A-like lectins/glucanases"/>
    <property type="match status" value="1"/>
</dbReference>
<gene>
    <name evidence="1" type="ORF">M9458_039427</name>
</gene>
<sequence>NLHTVSFPKPGYMELKPVSFDVGSEISLSFSTKSENGIILFGRGGLTSMTQLTQGLTPVHIPRRSRRQTGE</sequence>
<keyword evidence="2" id="KW-1185">Reference proteome</keyword>
<evidence type="ECO:0000313" key="1">
    <source>
        <dbReference type="EMBL" id="KAL0163674.1"/>
    </source>
</evidence>
<name>A0ABD0NPD5_CIRMR</name>
<organism evidence="1 2">
    <name type="scientific">Cirrhinus mrigala</name>
    <name type="common">Mrigala</name>
    <dbReference type="NCBI Taxonomy" id="683832"/>
    <lineage>
        <taxon>Eukaryota</taxon>
        <taxon>Metazoa</taxon>
        <taxon>Chordata</taxon>
        <taxon>Craniata</taxon>
        <taxon>Vertebrata</taxon>
        <taxon>Euteleostomi</taxon>
        <taxon>Actinopterygii</taxon>
        <taxon>Neopterygii</taxon>
        <taxon>Teleostei</taxon>
        <taxon>Ostariophysi</taxon>
        <taxon>Cypriniformes</taxon>
        <taxon>Cyprinidae</taxon>
        <taxon>Labeoninae</taxon>
        <taxon>Labeonini</taxon>
        <taxon>Cirrhinus</taxon>
    </lineage>
</organism>